<keyword evidence="2" id="KW-0732">Signal</keyword>
<feature type="region of interest" description="Disordered" evidence="1">
    <location>
        <begin position="97"/>
        <end position="134"/>
    </location>
</feature>
<evidence type="ECO:0000256" key="2">
    <source>
        <dbReference type="SAM" id="SignalP"/>
    </source>
</evidence>
<evidence type="ECO:0000313" key="4">
    <source>
        <dbReference type="Proteomes" id="UP000715781"/>
    </source>
</evidence>
<dbReference type="EMBL" id="JAHHHN010000003">
    <property type="protein sequence ID" value="MBW4561091.1"/>
    <property type="molecule type" value="Genomic_DNA"/>
</dbReference>
<feature type="chain" id="PRO_5037261344" evidence="2">
    <location>
        <begin position="33"/>
        <end position="134"/>
    </location>
</feature>
<reference evidence="3" key="2">
    <citation type="journal article" date="2022" name="Microbiol. Resour. Announc.">
        <title>Metagenome Sequencing to Explore Phylogenomics of Terrestrial Cyanobacteria.</title>
        <authorList>
            <person name="Ward R.D."/>
            <person name="Stajich J.E."/>
            <person name="Johansen J.R."/>
            <person name="Huntemann M."/>
            <person name="Clum A."/>
            <person name="Foster B."/>
            <person name="Foster B."/>
            <person name="Roux S."/>
            <person name="Palaniappan K."/>
            <person name="Varghese N."/>
            <person name="Mukherjee S."/>
            <person name="Reddy T.B.K."/>
            <person name="Daum C."/>
            <person name="Copeland A."/>
            <person name="Chen I.A."/>
            <person name="Ivanova N.N."/>
            <person name="Kyrpides N.C."/>
            <person name="Shapiro N."/>
            <person name="Eloe-Fadrosh E.A."/>
            <person name="Pietrasiak N."/>
        </authorList>
    </citation>
    <scope>NUCLEOTIDE SEQUENCE</scope>
    <source>
        <strain evidence="3">JT2-VF2</strain>
    </source>
</reference>
<name>A0A951UFF7_9NOST</name>
<organism evidence="3 4">
    <name type="scientific">Mojavia pulchra JT2-VF2</name>
    <dbReference type="NCBI Taxonomy" id="287848"/>
    <lineage>
        <taxon>Bacteria</taxon>
        <taxon>Bacillati</taxon>
        <taxon>Cyanobacteriota</taxon>
        <taxon>Cyanophyceae</taxon>
        <taxon>Nostocales</taxon>
        <taxon>Nostocaceae</taxon>
    </lineage>
</organism>
<dbReference type="AlphaFoldDB" id="A0A951UFF7"/>
<feature type="compositionally biased region" description="Low complexity" evidence="1">
    <location>
        <begin position="99"/>
        <end position="110"/>
    </location>
</feature>
<protein>
    <submittedName>
        <fullName evidence="3">Uncharacterized protein</fullName>
    </submittedName>
</protein>
<gene>
    <name evidence="3" type="ORF">KME32_07995</name>
</gene>
<feature type="signal peptide" evidence="2">
    <location>
        <begin position="1"/>
        <end position="32"/>
    </location>
</feature>
<sequence>MKKPLLPIAKLAFTTVAGIGCASLLMAQPSLAQLNTVDSFPGADSNQNNNVDPFSRGGNSDFNMFDLIHRANFGTLNWNSQQQNQQLDEAALEFRKRQQQAIQNAGQQPQVNQSLPITPFPANIPLGQTQPAKN</sequence>
<dbReference type="PROSITE" id="PS51257">
    <property type="entry name" value="PROKAR_LIPOPROTEIN"/>
    <property type="match status" value="1"/>
</dbReference>
<dbReference type="Proteomes" id="UP000715781">
    <property type="component" value="Unassembled WGS sequence"/>
</dbReference>
<evidence type="ECO:0000256" key="1">
    <source>
        <dbReference type="SAM" id="MobiDB-lite"/>
    </source>
</evidence>
<accession>A0A951UFF7</accession>
<evidence type="ECO:0000313" key="3">
    <source>
        <dbReference type="EMBL" id="MBW4561091.1"/>
    </source>
</evidence>
<comment type="caution">
    <text evidence="3">The sequence shown here is derived from an EMBL/GenBank/DDBJ whole genome shotgun (WGS) entry which is preliminary data.</text>
</comment>
<reference evidence="3" key="1">
    <citation type="submission" date="2021-05" db="EMBL/GenBank/DDBJ databases">
        <authorList>
            <person name="Pietrasiak N."/>
            <person name="Ward R."/>
            <person name="Stajich J.E."/>
            <person name="Kurbessoian T."/>
        </authorList>
    </citation>
    <scope>NUCLEOTIDE SEQUENCE</scope>
    <source>
        <strain evidence="3">JT2-VF2</strain>
    </source>
</reference>
<proteinExistence type="predicted"/>